<sequence>MGTLGSSQCLNKCPLSSERSPGCDQPGPRLRVYAIDAHSARPGLLGATGSSEGPSLCGAQCQKGWPDTSVREDGIRMILGLFMACQAGFIVDFPRISKNTGCSRPHVPCLHQFNQRYKQWTLFVAF</sequence>
<evidence type="ECO:0000313" key="1">
    <source>
        <dbReference type="EMBL" id="KAJ1120296.1"/>
    </source>
</evidence>
<protein>
    <submittedName>
        <fullName evidence="1">Uncharacterized protein</fullName>
    </submittedName>
</protein>
<keyword evidence="2" id="KW-1185">Reference proteome</keyword>
<organism evidence="1 2">
    <name type="scientific">Pleurodeles waltl</name>
    <name type="common">Iberian ribbed newt</name>
    <dbReference type="NCBI Taxonomy" id="8319"/>
    <lineage>
        <taxon>Eukaryota</taxon>
        <taxon>Metazoa</taxon>
        <taxon>Chordata</taxon>
        <taxon>Craniata</taxon>
        <taxon>Vertebrata</taxon>
        <taxon>Euteleostomi</taxon>
        <taxon>Amphibia</taxon>
        <taxon>Batrachia</taxon>
        <taxon>Caudata</taxon>
        <taxon>Salamandroidea</taxon>
        <taxon>Salamandridae</taxon>
        <taxon>Pleurodelinae</taxon>
        <taxon>Pleurodeles</taxon>
    </lineage>
</organism>
<proteinExistence type="predicted"/>
<reference evidence="1" key="1">
    <citation type="journal article" date="2022" name="bioRxiv">
        <title>Sequencing and chromosome-scale assembly of the giantPleurodeles waltlgenome.</title>
        <authorList>
            <person name="Brown T."/>
            <person name="Elewa A."/>
            <person name="Iarovenko S."/>
            <person name="Subramanian E."/>
            <person name="Araus A.J."/>
            <person name="Petzold A."/>
            <person name="Susuki M."/>
            <person name="Suzuki K.-i.T."/>
            <person name="Hayashi T."/>
            <person name="Toyoda A."/>
            <person name="Oliveira C."/>
            <person name="Osipova E."/>
            <person name="Leigh N.D."/>
            <person name="Simon A."/>
            <person name="Yun M.H."/>
        </authorList>
    </citation>
    <scope>NUCLEOTIDE SEQUENCE</scope>
    <source>
        <strain evidence="1">20211129_DDA</strain>
        <tissue evidence="1">Liver</tissue>
    </source>
</reference>
<name>A0AAV7NY20_PLEWA</name>
<comment type="caution">
    <text evidence="1">The sequence shown here is derived from an EMBL/GenBank/DDBJ whole genome shotgun (WGS) entry which is preliminary data.</text>
</comment>
<dbReference type="Proteomes" id="UP001066276">
    <property type="component" value="Chromosome 8"/>
</dbReference>
<dbReference type="AlphaFoldDB" id="A0AAV7NY20"/>
<accession>A0AAV7NY20</accession>
<dbReference type="EMBL" id="JANPWB010000012">
    <property type="protein sequence ID" value="KAJ1120296.1"/>
    <property type="molecule type" value="Genomic_DNA"/>
</dbReference>
<gene>
    <name evidence="1" type="ORF">NDU88_008470</name>
</gene>
<evidence type="ECO:0000313" key="2">
    <source>
        <dbReference type="Proteomes" id="UP001066276"/>
    </source>
</evidence>